<gene>
    <name evidence="2 4" type="ORF">BDZ99DRAFT_464261</name>
</gene>
<reference evidence="2 4" key="1">
    <citation type="journal article" date="2020" name="Stud. Mycol.">
        <title>101 Dothideomycetes genomes: a test case for predicting lifestyles and emergence of pathogens.</title>
        <authorList>
            <person name="Haridas S."/>
            <person name="Albert R."/>
            <person name="Binder M."/>
            <person name="Bloem J."/>
            <person name="Labutti K."/>
            <person name="Salamov A."/>
            <person name="Andreopoulos B."/>
            <person name="Baker S."/>
            <person name="Barry K."/>
            <person name="Bills G."/>
            <person name="Bluhm B."/>
            <person name="Cannon C."/>
            <person name="Castanera R."/>
            <person name="Culley D."/>
            <person name="Daum C."/>
            <person name="Ezra D."/>
            <person name="Gonzalez J."/>
            <person name="Henrissat B."/>
            <person name="Kuo A."/>
            <person name="Liang C."/>
            <person name="Lipzen A."/>
            <person name="Lutzoni F."/>
            <person name="Magnuson J."/>
            <person name="Mondo S."/>
            <person name="Nolan M."/>
            <person name="Ohm R."/>
            <person name="Pangilinan J."/>
            <person name="Park H.-J."/>
            <person name="Ramirez L."/>
            <person name="Alfaro M."/>
            <person name="Sun H."/>
            <person name="Tritt A."/>
            <person name="Yoshinaga Y."/>
            <person name="Zwiers L.-H."/>
            <person name="Turgeon B."/>
            <person name="Goodwin S."/>
            <person name="Spatafora J."/>
            <person name="Crous P."/>
            <person name="Grigoriev I."/>
        </authorList>
    </citation>
    <scope>NUCLEOTIDE SEQUENCE</scope>
    <source>
        <strain evidence="2 4">CBS 304.34</strain>
    </source>
</reference>
<keyword evidence="3" id="KW-1185">Reference proteome</keyword>
<evidence type="ECO:0000313" key="3">
    <source>
        <dbReference type="Proteomes" id="UP000504636"/>
    </source>
</evidence>
<dbReference type="AlphaFoldDB" id="A0A6A6YHW8"/>
<dbReference type="Proteomes" id="UP000504636">
    <property type="component" value="Unplaced"/>
</dbReference>
<proteinExistence type="predicted"/>
<evidence type="ECO:0000313" key="4">
    <source>
        <dbReference type="RefSeq" id="XP_033575334.1"/>
    </source>
</evidence>
<keyword evidence="1" id="KW-0472">Membrane</keyword>
<reference evidence="4" key="2">
    <citation type="submission" date="2020-04" db="EMBL/GenBank/DDBJ databases">
        <authorList>
            <consortium name="NCBI Genome Project"/>
        </authorList>
    </citation>
    <scope>NUCLEOTIDE SEQUENCE</scope>
    <source>
        <strain evidence="4">CBS 304.34</strain>
    </source>
</reference>
<sequence>MIHCFYPAFTALIPPGFGPWFSRFAVGAGFTIAWWTSLARFQGGKTPSNKLRVFSLASGL</sequence>
<dbReference type="GeneID" id="54461161"/>
<feature type="transmembrane region" description="Helical" evidence="1">
    <location>
        <begin position="20"/>
        <end position="41"/>
    </location>
</feature>
<keyword evidence="1" id="KW-1133">Transmembrane helix</keyword>
<keyword evidence="1" id="KW-0812">Transmembrane</keyword>
<accession>A0A6A6YHW8</accession>
<evidence type="ECO:0000256" key="1">
    <source>
        <dbReference type="SAM" id="Phobius"/>
    </source>
</evidence>
<protein>
    <submittedName>
        <fullName evidence="2 4">Uncharacterized protein</fullName>
    </submittedName>
</protein>
<reference evidence="4" key="3">
    <citation type="submission" date="2025-04" db="UniProtKB">
        <authorList>
            <consortium name="RefSeq"/>
        </authorList>
    </citation>
    <scope>IDENTIFICATION</scope>
    <source>
        <strain evidence="4">CBS 304.34</strain>
    </source>
</reference>
<organism evidence="2">
    <name type="scientific">Mytilinidion resinicola</name>
    <dbReference type="NCBI Taxonomy" id="574789"/>
    <lineage>
        <taxon>Eukaryota</taxon>
        <taxon>Fungi</taxon>
        <taxon>Dikarya</taxon>
        <taxon>Ascomycota</taxon>
        <taxon>Pezizomycotina</taxon>
        <taxon>Dothideomycetes</taxon>
        <taxon>Pleosporomycetidae</taxon>
        <taxon>Mytilinidiales</taxon>
        <taxon>Mytilinidiaceae</taxon>
        <taxon>Mytilinidion</taxon>
    </lineage>
</organism>
<evidence type="ECO:0000313" key="2">
    <source>
        <dbReference type="EMBL" id="KAF2808370.1"/>
    </source>
</evidence>
<name>A0A6A6YHW8_9PEZI</name>
<dbReference type="RefSeq" id="XP_033575334.1">
    <property type="nucleotide sequence ID" value="XM_033720268.1"/>
</dbReference>
<dbReference type="EMBL" id="MU003703">
    <property type="protein sequence ID" value="KAF2808370.1"/>
    <property type="molecule type" value="Genomic_DNA"/>
</dbReference>